<proteinExistence type="inferred from homology"/>
<dbReference type="Gene3D" id="1.10.150.240">
    <property type="entry name" value="Putative phosphatase, domain 2"/>
    <property type="match status" value="1"/>
</dbReference>
<evidence type="ECO:0000256" key="8">
    <source>
        <dbReference type="ARBA" id="ARBA00083904"/>
    </source>
</evidence>
<dbReference type="SFLD" id="SFLDS00003">
    <property type="entry name" value="Haloacid_Dehalogenase"/>
    <property type="match status" value="1"/>
</dbReference>
<dbReference type="PANTHER" id="PTHR18901:SF38">
    <property type="entry name" value="PSEUDOURIDINE-5'-PHOSPHATASE"/>
    <property type="match status" value="1"/>
</dbReference>
<comment type="cofactor">
    <cofactor evidence="1">
        <name>Mg(2+)</name>
        <dbReference type="ChEBI" id="CHEBI:18420"/>
    </cofactor>
</comment>
<reference evidence="9" key="1">
    <citation type="journal article" date="2014" name="BMC Genomics">
        <title>Characterizing the developmental transcriptome of the oriental fruit fly, Bactrocera dorsalis (Diptera: Tephritidae) through comparative genomic analysis with Drosophila melanogaster utilizing modENCODE datasets.</title>
        <authorList>
            <person name="Geib S.M."/>
            <person name="Calla B."/>
            <person name="Hall B."/>
            <person name="Hou S."/>
            <person name="Manoukis N.C."/>
        </authorList>
    </citation>
    <scope>NUCLEOTIDE SEQUENCE</scope>
    <source>
        <strain evidence="9">Punador</strain>
    </source>
</reference>
<evidence type="ECO:0000256" key="6">
    <source>
        <dbReference type="ARBA" id="ARBA00052504"/>
    </source>
</evidence>
<dbReference type="InterPro" id="IPR023214">
    <property type="entry name" value="HAD_sf"/>
</dbReference>
<dbReference type="RefSeq" id="XP_011199804.1">
    <property type="nucleotide sequence ID" value="XM_011201502.3"/>
</dbReference>
<evidence type="ECO:0000256" key="5">
    <source>
        <dbReference type="ARBA" id="ARBA00022842"/>
    </source>
</evidence>
<evidence type="ECO:0000256" key="7">
    <source>
        <dbReference type="ARBA" id="ARBA00066578"/>
    </source>
</evidence>
<evidence type="ECO:0000256" key="3">
    <source>
        <dbReference type="ARBA" id="ARBA00022723"/>
    </source>
</evidence>
<dbReference type="OMA" id="IWCPHPG"/>
<keyword evidence="5" id="KW-0460">Magnesium</keyword>
<dbReference type="GO" id="GO:0046872">
    <property type="term" value="F:metal ion binding"/>
    <property type="evidence" value="ECO:0007669"/>
    <property type="project" value="UniProtKB-KW"/>
</dbReference>
<reference evidence="10" key="3">
    <citation type="submission" date="2025-05" db="UniProtKB">
        <authorList>
            <consortium name="RefSeq"/>
        </authorList>
    </citation>
    <scope>NUCLEOTIDE SEQUENCE [LARGE SCALE GENOMIC DNA]</scope>
</reference>
<dbReference type="CDD" id="cd07529">
    <property type="entry name" value="HAD_AtGPP-like"/>
    <property type="match status" value="1"/>
</dbReference>
<dbReference type="AlphaFoldDB" id="A0A034WN03"/>
<dbReference type="EMBL" id="GAKP01001996">
    <property type="protein sequence ID" value="JAC56956.1"/>
    <property type="molecule type" value="Transcribed_RNA"/>
</dbReference>
<organism evidence="9">
    <name type="scientific">Bactrocera dorsalis</name>
    <name type="common">Oriental fruit fly</name>
    <name type="synonym">Dacus dorsalis</name>
    <dbReference type="NCBI Taxonomy" id="27457"/>
    <lineage>
        <taxon>Eukaryota</taxon>
        <taxon>Metazoa</taxon>
        <taxon>Ecdysozoa</taxon>
        <taxon>Arthropoda</taxon>
        <taxon>Hexapoda</taxon>
        <taxon>Insecta</taxon>
        <taxon>Pterygota</taxon>
        <taxon>Neoptera</taxon>
        <taxon>Endopterygota</taxon>
        <taxon>Diptera</taxon>
        <taxon>Brachycera</taxon>
        <taxon>Muscomorpha</taxon>
        <taxon>Tephritoidea</taxon>
        <taxon>Tephritidae</taxon>
        <taxon>Bactrocera</taxon>
        <taxon>Bactrocera</taxon>
    </lineage>
</organism>
<evidence type="ECO:0000256" key="2">
    <source>
        <dbReference type="ARBA" id="ARBA00006171"/>
    </source>
</evidence>
<dbReference type="GO" id="GO:1990738">
    <property type="term" value="F:pseudouridine 5'-phosphatase activity"/>
    <property type="evidence" value="ECO:0007669"/>
    <property type="project" value="UniProtKB-EC"/>
</dbReference>
<reference evidence="11" key="2">
    <citation type="submission" date="2025-04" db="UniProtKB">
        <authorList>
            <consortium name="RefSeq"/>
        </authorList>
    </citation>
    <scope>IDENTIFICATION</scope>
    <source>
        <strain evidence="11">Punador</strain>
    </source>
</reference>
<dbReference type="NCBIfam" id="TIGR01509">
    <property type="entry name" value="HAD-SF-IA-v3"/>
    <property type="match status" value="1"/>
</dbReference>
<name>A0A034WN03_BACDO</name>
<sequence>MCNKFKNVTHCLFDMDGLLLDTEKLYSQATQEILDLYGKTYTWDVKVSVMGLQTQQVAEAIVAAYKLPISWEEYAQRQRERTEFLMTEAELMPGAERLLRHLHANKIPIALATSSGEHMVEIKVTHHRDVFELFHHRVCGSTDPEVKAGKPSPDIFLIAASRFLDKPDPSNCLVFEDAPNGVQAALSAGMQVVMVPDKLVTEEMRKGATQVLKSLDDFRPEDFGLPPFPTIG</sequence>
<dbReference type="SUPFAM" id="SSF56784">
    <property type="entry name" value="HAD-like"/>
    <property type="match status" value="1"/>
</dbReference>
<keyword evidence="3" id="KW-0479">Metal-binding</keyword>
<dbReference type="PANTHER" id="PTHR18901">
    <property type="entry name" value="2-DEOXYGLUCOSE-6-PHOSPHATE PHOSPHATASE 2"/>
    <property type="match status" value="1"/>
</dbReference>
<keyword evidence="10" id="KW-1185">Reference proteome</keyword>
<dbReference type="Pfam" id="PF00702">
    <property type="entry name" value="Hydrolase"/>
    <property type="match status" value="1"/>
</dbReference>
<dbReference type="Gene3D" id="3.40.50.1000">
    <property type="entry name" value="HAD superfamily/HAD-like"/>
    <property type="match status" value="1"/>
</dbReference>
<dbReference type="FunFam" id="3.40.50.1000:FF:000055">
    <property type="entry name" value="Haloacid dehalogenase-like hydrolase family protein"/>
    <property type="match status" value="1"/>
</dbReference>
<comment type="similarity">
    <text evidence="2">Belongs to the HAD-like hydrolase superfamily. CbbY/CbbZ/Gph/YieH family.</text>
</comment>
<dbReference type="OrthoDB" id="40579at2759"/>
<dbReference type="SFLD" id="SFLDG01135">
    <property type="entry name" value="C1.5.6:_HAD__Beta-PGM__Phospha"/>
    <property type="match status" value="1"/>
</dbReference>
<dbReference type="InterPro" id="IPR045228">
    <property type="entry name" value="Gpp1/Gpp2-like"/>
</dbReference>
<protein>
    <recommendedName>
        <fullName evidence="7">pseudouridine 5'-phosphatase</fullName>
        <ecNumber evidence="7">3.1.3.96</ecNumber>
    </recommendedName>
    <alternativeName>
        <fullName evidence="8">Pseudouridine-5'-monophosphatase</fullName>
    </alternativeName>
</protein>
<keyword evidence="4" id="KW-0378">Hydrolase</keyword>
<evidence type="ECO:0000256" key="4">
    <source>
        <dbReference type="ARBA" id="ARBA00022801"/>
    </source>
</evidence>
<dbReference type="SFLD" id="SFLDG01129">
    <property type="entry name" value="C1.5:_HAD__Beta-PGM__Phosphata"/>
    <property type="match status" value="1"/>
</dbReference>
<evidence type="ECO:0000313" key="11">
    <source>
        <dbReference type="RefSeq" id="XP_011199804.1"/>
    </source>
</evidence>
<dbReference type="InterPro" id="IPR036412">
    <property type="entry name" value="HAD-like_sf"/>
</dbReference>
<dbReference type="GeneID" id="105223704"/>
<evidence type="ECO:0000313" key="10">
    <source>
        <dbReference type="Proteomes" id="UP001652620"/>
    </source>
</evidence>
<dbReference type="InterPro" id="IPR023198">
    <property type="entry name" value="PGP-like_dom2"/>
</dbReference>
<evidence type="ECO:0000256" key="1">
    <source>
        <dbReference type="ARBA" id="ARBA00001946"/>
    </source>
</evidence>
<gene>
    <name evidence="9" type="primary">GS1</name>
    <name evidence="11" type="synonym">LOC105223704</name>
</gene>
<comment type="catalytic activity">
    <reaction evidence="6">
        <text>psi-UMP + H2O = pseudouridine + phosphate</text>
        <dbReference type="Rhea" id="RHEA:10944"/>
        <dbReference type="ChEBI" id="CHEBI:15377"/>
        <dbReference type="ChEBI" id="CHEBI:17802"/>
        <dbReference type="ChEBI" id="CHEBI:43474"/>
        <dbReference type="ChEBI" id="CHEBI:58380"/>
        <dbReference type="EC" id="3.1.3.96"/>
    </reaction>
</comment>
<dbReference type="InterPro" id="IPR006439">
    <property type="entry name" value="HAD-SF_hydro_IA"/>
</dbReference>
<accession>A0A034WN03</accession>
<dbReference type="Proteomes" id="UP001652620">
    <property type="component" value="Chromosome 1"/>
</dbReference>
<evidence type="ECO:0000313" key="9">
    <source>
        <dbReference type="EMBL" id="JAC56956.1"/>
    </source>
</evidence>
<dbReference type="EC" id="3.1.3.96" evidence="7"/>
<dbReference type="FunFam" id="1.10.150.240:FF:000001">
    <property type="entry name" value="Haloacid dehalogenase-like hydrolase domain"/>
    <property type="match status" value="1"/>
</dbReference>